<keyword evidence="3" id="KW-1185">Reference proteome</keyword>
<organism evidence="2 3">
    <name type="scientific">Aliidiomarina shirensis</name>
    <dbReference type="NCBI Taxonomy" id="1048642"/>
    <lineage>
        <taxon>Bacteria</taxon>
        <taxon>Pseudomonadati</taxon>
        <taxon>Pseudomonadota</taxon>
        <taxon>Gammaproteobacteria</taxon>
        <taxon>Alteromonadales</taxon>
        <taxon>Idiomarinaceae</taxon>
        <taxon>Aliidiomarina</taxon>
    </lineage>
</organism>
<comment type="caution">
    <text evidence="2">The sequence shown here is derived from an EMBL/GenBank/DDBJ whole genome shotgun (WGS) entry which is preliminary data.</text>
</comment>
<evidence type="ECO:0000256" key="1">
    <source>
        <dbReference type="ARBA" id="ARBA00007613"/>
    </source>
</evidence>
<comment type="similarity">
    <text evidence="1">Belongs to the outer membrane factor (OMF) (TC 1.B.17) family.</text>
</comment>
<dbReference type="PANTHER" id="PTHR30203">
    <property type="entry name" value="OUTER MEMBRANE CATION EFFLUX PROTEIN"/>
    <property type="match status" value="1"/>
</dbReference>
<dbReference type="Proteomes" id="UP000286934">
    <property type="component" value="Unassembled WGS sequence"/>
</dbReference>
<dbReference type="AlphaFoldDB" id="A0A432WST7"/>
<dbReference type="InterPro" id="IPR003423">
    <property type="entry name" value="OMP_efflux"/>
</dbReference>
<dbReference type="PROSITE" id="PS51257">
    <property type="entry name" value="PROKAR_LIPOPROTEIN"/>
    <property type="match status" value="1"/>
</dbReference>
<accession>A0A432WST7</accession>
<dbReference type="Gene3D" id="1.20.1600.10">
    <property type="entry name" value="Outer membrane efflux proteins (OEP)"/>
    <property type="match status" value="1"/>
</dbReference>
<dbReference type="RefSeq" id="WP_126807643.1">
    <property type="nucleotide sequence ID" value="NZ_PIPP01000003.1"/>
</dbReference>
<dbReference type="GO" id="GO:0015562">
    <property type="term" value="F:efflux transmembrane transporter activity"/>
    <property type="evidence" value="ECO:0007669"/>
    <property type="project" value="InterPro"/>
</dbReference>
<name>A0A432WST7_9GAMM</name>
<dbReference type="OrthoDB" id="6397451at2"/>
<sequence>MFLPRIRVCASITLIIITITGCASYSPEYADFSEPLTRPETAHIHVDADIAEFIAFAHEHHPSVKAAMADIESANAALTSAGAFADPQFSVAQGLNNSDFRTLSVEQEIPLFNRRGMAIEQAQIAKRSAQAQLDAVKAEVSVNVVAAFAEYLYVLESQALQEELIQLLKQFTAVAEQSYATGSVSLSDLLRAQNAVDSALAEQLNLEQLVISQRARLNAALGRDSREPLAGEYSLVDSHRNFAKLPADIETLYALADENSPQLALSRFAIESQTVARDIAGIAGLPKLMVGVEYMNEAMGSGTFAGMASVSLPIWRSNYRAQREAAESAYQAAQHRLYSSQLEVQADLSIAIFQWREAERNRELFGKVLTARAEQAVATSLSNYQNGNASYTDVISSQQEWLSFALAYRRALANQLTAVAAIKSLISSGANSEVSNEKH</sequence>
<protein>
    <submittedName>
        <fullName evidence="2">TolC family protein</fullName>
    </submittedName>
</protein>
<gene>
    <name evidence="2" type="ORF">CWE13_08320</name>
</gene>
<dbReference type="SUPFAM" id="SSF56954">
    <property type="entry name" value="Outer membrane efflux proteins (OEP)"/>
    <property type="match status" value="1"/>
</dbReference>
<dbReference type="Pfam" id="PF02321">
    <property type="entry name" value="OEP"/>
    <property type="match status" value="2"/>
</dbReference>
<dbReference type="InterPro" id="IPR010131">
    <property type="entry name" value="MdtP/NodT-like"/>
</dbReference>
<dbReference type="EMBL" id="PIPP01000003">
    <property type="protein sequence ID" value="RUO36842.1"/>
    <property type="molecule type" value="Genomic_DNA"/>
</dbReference>
<proteinExistence type="inferred from homology"/>
<evidence type="ECO:0000313" key="2">
    <source>
        <dbReference type="EMBL" id="RUO36842.1"/>
    </source>
</evidence>
<dbReference type="PANTHER" id="PTHR30203:SF24">
    <property type="entry name" value="BLR4935 PROTEIN"/>
    <property type="match status" value="1"/>
</dbReference>
<evidence type="ECO:0000313" key="3">
    <source>
        <dbReference type="Proteomes" id="UP000286934"/>
    </source>
</evidence>
<reference evidence="3" key="1">
    <citation type="journal article" date="2018" name="Front. Microbiol.">
        <title>Genome-Based Analysis Reveals the Taxonomy and Diversity of the Family Idiomarinaceae.</title>
        <authorList>
            <person name="Liu Y."/>
            <person name="Lai Q."/>
            <person name="Shao Z."/>
        </authorList>
    </citation>
    <scope>NUCLEOTIDE SEQUENCE [LARGE SCALE GENOMIC DNA]</scope>
    <source>
        <strain evidence="3">AIS</strain>
    </source>
</reference>